<evidence type="ECO:0000313" key="3">
    <source>
        <dbReference type="Proteomes" id="UP000291116"/>
    </source>
</evidence>
<feature type="region of interest" description="Disordered" evidence="1">
    <location>
        <begin position="21"/>
        <end position="78"/>
    </location>
</feature>
<proteinExistence type="predicted"/>
<keyword evidence="3" id="KW-1185">Reference proteome</keyword>
<sequence length="603" mass="65282">MTAMPMAPGMDPHMVAYFQAQQRLQKHQHQQRGQQALPPGPNNVASQQQPHQRTQGQPPRQNQQQPQQQQGQQLQQEVLPGRKPRADANVASVLLQLKTKQNGEHVPATEAEALRIQAEHQAALNVRTATVRGLPQMNASPQLAGLHGYPGAPVPQAPGPMPPAMGMNVNMPVNMPMNMNMYGYPGMVPFALPQNSMGGMPPPAGYPMPPGVHVPVPMGVAVGDHASAGQMVQGLNHAAPGVMPQGRPDNGGSVAGGHGTEKAGTIMTDAYIESLISDDVMSKIATTRTASNAEPSSNAPPNVTDGSTSAKDNMNVPLVVPKDRDLIPDALFVALGQMKPTRLQQSDRVGCYKTRQINFLGMCCKHCGGQPGFGRYFPNSVRSLAQTTTSQTILKHIGGKCRMCPPAVRKAVLELQRQQAHKDHMTSGRPRYGSRKIFFQRMWARLHGRSADGETAVVVESDVSPETARAEAKRANTLKFSCKTSTIKSNIINKTVPFHTTKEEPSEDVVRSPPSEVSNNNSDEEDNNHSSEADESKKEQNCDVVNIRLSIDHNVATNSNSNVHSGDKRKLNVTTTAATNSSELRDDERAKKLRISPIESVEV</sequence>
<dbReference type="OrthoDB" id="48156at2759"/>
<organism evidence="2 3">
    <name type="scientific">Pseudo-nitzschia multistriata</name>
    <dbReference type="NCBI Taxonomy" id="183589"/>
    <lineage>
        <taxon>Eukaryota</taxon>
        <taxon>Sar</taxon>
        <taxon>Stramenopiles</taxon>
        <taxon>Ochrophyta</taxon>
        <taxon>Bacillariophyta</taxon>
        <taxon>Bacillariophyceae</taxon>
        <taxon>Bacillariophycidae</taxon>
        <taxon>Bacillariales</taxon>
        <taxon>Bacillariaceae</taxon>
        <taxon>Pseudo-nitzschia</taxon>
    </lineage>
</organism>
<name>A0A448ZE72_9STRA</name>
<dbReference type="AlphaFoldDB" id="A0A448ZE72"/>
<feature type="compositionally biased region" description="Basic and acidic residues" evidence="1">
    <location>
        <begin position="500"/>
        <end position="510"/>
    </location>
</feature>
<feature type="compositionally biased region" description="Polar residues" evidence="1">
    <location>
        <begin position="572"/>
        <end position="582"/>
    </location>
</feature>
<feature type="compositionally biased region" description="Low complexity" evidence="1">
    <location>
        <begin position="47"/>
        <end position="76"/>
    </location>
</feature>
<gene>
    <name evidence="2" type="ORF">PSNMU_V1.4_AUG-EV-PASAV3_0072220</name>
</gene>
<feature type="region of interest" description="Disordered" evidence="1">
    <location>
        <begin position="498"/>
        <end position="541"/>
    </location>
</feature>
<feature type="region of interest" description="Disordered" evidence="1">
    <location>
        <begin position="557"/>
        <end position="590"/>
    </location>
</feature>
<evidence type="ECO:0000313" key="2">
    <source>
        <dbReference type="EMBL" id="VEU40339.1"/>
    </source>
</evidence>
<feature type="compositionally biased region" description="Polar residues" evidence="1">
    <location>
        <begin position="288"/>
        <end position="312"/>
    </location>
</feature>
<reference evidence="2 3" key="1">
    <citation type="submission" date="2019-01" db="EMBL/GenBank/DDBJ databases">
        <authorList>
            <person name="Ferrante I. M."/>
        </authorList>
    </citation>
    <scope>NUCLEOTIDE SEQUENCE [LARGE SCALE GENOMIC DNA]</scope>
    <source>
        <strain evidence="2 3">B856</strain>
    </source>
</reference>
<evidence type="ECO:0000256" key="1">
    <source>
        <dbReference type="SAM" id="MobiDB-lite"/>
    </source>
</evidence>
<feature type="region of interest" description="Disordered" evidence="1">
    <location>
        <begin position="288"/>
        <end position="314"/>
    </location>
</feature>
<dbReference type="EMBL" id="CAACVS010000274">
    <property type="protein sequence ID" value="VEU40339.1"/>
    <property type="molecule type" value="Genomic_DNA"/>
</dbReference>
<protein>
    <submittedName>
        <fullName evidence="2">Uncharacterized protein</fullName>
    </submittedName>
</protein>
<accession>A0A448ZE72</accession>
<feature type="compositionally biased region" description="Basic and acidic residues" evidence="1">
    <location>
        <begin position="527"/>
        <end position="541"/>
    </location>
</feature>
<dbReference type="Proteomes" id="UP000291116">
    <property type="component" value="Unassembled WGS sequence"/>
</dbReference>